<name>A0A0A9DMT1_ARUDO</name>
<proteinExistence type="predicted"/>
<accession>A0A0A9DMT1</accession>
<evidence type="ECO:0000313" key="1">
    <source>
        <dbReference type="EMBL" id="JAD89904.1"/>
    </source>
</evidence>
<dbReference type="AlphaFoldDB" id="A0A0A9DMT1"/>
<dbReference type="EMBL" id="GBRH01207991">
    <property type="protein sequence ID" value="JAD89904.1"/>
    <property type="molecule type" value="Transcribed_RNA"/>
</dbReference>
<reference evidence="1" key="1">
    <citation type="submission" date="2014-09" db="EMBL/GenBank/DDBJ databases">
        <authorList>
            <person name="Magalhaes I.L.F."/>
            <person name="Oliveira U."/>
            <person name="Santos F.R."/>
            <person name="Vidigal T.H.D.A."/>
            <person name="Brescovit A.D."/>
            <person name="Santos A.J."/>
        </authorList>
    </citation>
    <scope>NUCLEOTIDE SEQUENCE</scope>
    <source>
        <tissue evidence="1">Shoot tissue taken approximately 20 cm above the soil surface</tissue>
    </source>
</reference>
<sequence>MLHMNLTSQHIMLARASDVNEALTILELSQAWCSNDVYMENSCNNNNKAFQSQTC</sequence>
<organism evidence="1">
    <name type="scientific">Arundo donax</name>
    <name type="common">Giant reed</name>
    <name type="synonym">Donax arundinaceus</name>
    <dbReference type="NCBI Taxonomy" id="35708"/>
    <lineage>
        <taxon>Eukaryota</taxon>
        <taxon>Viridiplantae</taxon>
        <taxon>Streptophyta</taxon>
        <taxon>Embryophyta</taxon>
        <taxon>Tracheophyta</taxon>
        <taxon>Spermatophyta</taxon>
        <taxon>Magnoliopsida</taxon>
        <taxon>Liliopsida</taxon>
        <taxon>Poales</taxon>
        <taxon>Poaceae</taxon>
        <taxon>PACMAD clade</taxon>
        <taxon>Arundinoideae</taxon>
        <taxon>Arundineae</taxon>
        <taxon>Arundo</taxon>
    </lineage>
</organism>
<protein>
    <submittedName>
        <fullName evidence="1">Uncharacterized protein</fullName>
    </submittedName>
</protein>
<reference evidence="1" key="2">
    <citation type="journal article" date="2015" name="Data Brief">
        <title>Shoot transcriptome of the giant reed, Arundo donax.</title>
        <authorList>
            <person name="Barrero R.A."/>
            <person name="Guerrero F.D."/>
            <person name="Moolhuijzen P."/>
            <person name="Goolsby J.A."/>
            <person name="Tidwell J."/>
            <person name="Bellgard S.E."/>
            <person name="Bellgard M.I."/>
        </authorList>
    </citation>
    <scope>NUCLEOTIDE SEQUENCE</scope>
    <source>
        <tissue evidence="1">Shoot tissue taken approximately 20 cm above the soil surface</tissue>
    </source>
</reference>